<reference evidence="2" key="1">
    <citation type="journal article" date="2018" name="Gigascience">
        <title>Genome assembly of the Pink Ipe (Handroanthus impetiginosus, Bignoniaceae), a highly valued, ecologically keystone Neotropical timber forest tree.</title>
        <authorList>
            <person name="Silva-Junior O.B."/>
            <person name="Grattapaglia D."/>
            <person name="Novaes E."/>
            <person name="Collevatti R.G."/>
        </authorList>
    </citation>
    <scope>NUCLEOTIDE SEQUENCE [LARGE SCALE GENOMIC DNA]</scope>
    <source>
        <strain evidence="2">cv. UFG-1</strain>
    </source>
</reference>
<dbReference type="Proteomes" id="UP000231279">
    <property type="component" value="Unassembled WGS sequence"/>
</dbReference>
<proteinExistence type="predicted"/>
<organism evidence="1 2">
    <name type="scientific">Handroanthus impetiginosus</name>
    <dbReference type="NCBI Taxonomy" id="429701"/>
    <lineage>
        <taxon>Eukaryota</taxon>
        <taxon>Viridiplantae</taxon>
        <taxon>Streptophyta</taxon>
        <taxon>Embryophyta</taxon>
        <taxon>Tracheophyta</taxon>
        <taxon>Spermatophyta</taxon>
        <taxon>Magnoliopsida</taxon>
        <taxon>eudicotyledons</taxon>
        <taxon>Gunneridae</taxon>
        <taxon>Pentapetalae</taxon>
        <taxon>asterids</taxon>
        <taxon>lamiids</taxon>
        <taxon>Lamiales</taxon>
        <taxon>Bignoniaceae</taxon>
        <taxon>Crescentiina</taxon>
        <taxon>Tabebuia alliance</taxon>
        <taxon>Handroanthus</taxon>
    </lineage>
</organism>
<evidence type="ECO:0000313" key="2">
    <source>
        <dbReference type="Proteomes" id="UP000231279"/>
    </source>
</evidence>
<keyword evidence="2" id="KW-1185">Reference proteome</keyword>
<evidence type="ECO:0000313" key="1">
    <source>
        <dbReference type="EMBL" id="PIN16195.1"/>
    </source>
</evidence>
<dbReference type="AlphaFoldDB" id="A0A2G9HF96"/>
<gene>
    <name evidence="1" type="ORF">CDL12_11144</name>
</gene>
<sequence length="77" mass="9075">MQPSDILNQFLKEKPKGLKSKSNLYNKYEKPIPENISLEAVINEHKLKFHYFTEALILQSKHKKPLFNYSIKLLKST</sequence>
<accession>A0A2G9HF96</accession>
<comment type="caution">
    <text evidence="1">The sequence shown here is derived from an EMBL/GenBank/DDBJ whole genome shotgun (WGS) entry which is preliminary data.</text>
</comment>
<name>A0A2G9HF96_9LAMI</name>
<protein>
    <submittedName>
        <fullName evidence="1">Uncharacterized protein</fullName>
    </submittedName>
</protein>
<dbReference type="EMBL" id="NKXS01001930">
    <property type="protein sequence ID" value="PIN16195.1"/>
    <property type="molecule type" value="Genomic_DNA"/>
</dbReference>